<dbReference type="EC" id="1.2.4.4" evidence="4"/>
<dbReference type="PANTHER" id="PTHR43380:SF1">
    <property type="entry name" value="2-OXOISOVALERATE DEHYDROGENASE SUBUNIT ALPHA, MITOCHONDRIAL"/>
    <property type="match status" value="1"/>
</dbReference>
<keyword evidence="3 4" id="KW-0786">Thiamine pyrophosphate</keyword>
<dbReference type="Gene3D" id="3.40.50.970">
    <property type="match status" value="1"/>
</dbReference>
<evidence type="ECO:0000256" key="4">
    <source>
        <dbReference type="RuleBase" id="RU365014"/>
    </source>
</evidence>
<name>F2LII6_BURGS</name>
<dbReference type="InterPro" id="IPR022593">
    <property type="entry name" value="Oxoisoval_DH_suAlpha_N_dom"/>
</dbReference>
<dbReference type="KEGG" id="bgd:bgla_2g03040"/>
<dbReference type="EMBL" id="CP002600">
    <property type="protein sequence ID" value="AEA62780.1"/>
    <property type="molecule type" value="Genomic_DNA"/>
</dbReference>
<dbReference type="eggNOG" id="COG1071">
    <property type="taxonomic scope" value="Bacteria"/>
</dbReference>
<dbReference type="Proteomes" id="UP000008316">
    <property type="component" value="Chromosome 2"/>
</dbReference>
<reference evidence="7 8" key="1">
    <citation type="journal article" date="2011" name="J. Bacteriol.">
        <title>Complete genome sequence of Burkholderia gladioli BSR3.</title>
        <authorList>
            <person name="Seo Y.S."/>
            <person name="Lim J."/>
            <person name="Choi B.S."/>
            <person name="Kim H."/>
            <person name="Goo E."/>
            <person name="Lee B."/>
            <person name="Lim J.S."/>
            <person name="Choi I.Y."/>
            <person name="Moon J.S."/>
            <person name="Kim J."/>
            <person name="Hwang I."/>
        </authorList>
    </citation>
    <scope>NUCLEOTIDE SEQUENCE [LARGE SCALE GENOMIC DNA]</scope>
    <source>
        <strain evidence="7 8">BSR3</strain>
    </source>
</reference>
<dbReference type="PANTHER" id="PTHR43380">
    <property type="entry name" value="2-OXOISOVALERATE DEHYDROGENASE SUBUNIT ALPHA, MITOCHONDRIAL"/>
    <property type="match status" value="1"/>
</dbReference>
<feature type="domain" description="Dehydrogenase E1 component" evidence="5">
    <location>
        <begin position="237"/>
        <end position="533"/>
    </location>
</feature>
<feature type="domain" description="2-oxoisovalerate dehydrogenase E1 alpha subunit N-terminal" evidence="6">
    <location>
        <begin position="162"/>
        <end position="200"/>
    </location>
</feature>
<dbReference type="GO" id="GO:0009083">
    <property type="term" value="P:branched-chain amino acid catabolic process"/>
    <property type="evidence" value="ECO:0007669"/>
    <property type="project" value="TreeGrafter"/>
</dbReference>
<evidence type="ECO:0000256" key="2">
    <source>
        <dbReference type="ARBA" id="ARBA00023002"/>
    </source>
</evidence>
<evidence type="ECO:0000256" key="1">
    <source>
        <dbReference type="ARBA" id="ARBA00001964"/>
    </source>
</evidence>
<dbReference type="InterPro" id="IPR029061">
    <property type="entry name" value="THDP-binding"/>
</dbReference>
<dbReference type="Pfam" id="PF00676">
    <property type="entry name" value="E1_dh"/>
    <property type="match status" value="1"/>
</dbReference>
<dbReference type="GO" id="GO:0003863">
    <property type="term" value="F:branched-chain 2-oxo acid dehydrogenase activity"/>
    <property type="evidence" value="ECO:0007669"/>
    <property type="project" value="UniProtKB-EC"/>
</dbReference>
<dbReference type="AlphaFoldDB" id="F2LII6"/>
<sequence>MPGRFRAVFPQPRAAVDRPWTIPARPSRNFSHHLPATRLGFAHSIRAGCGICSSHSIKNGILAWLKIDANNRLETALACREACCSGRPGFPSGPACIAFPGDRADRKNHFAAIFSTSITPPAIFENRCDSRSISAPAELIRSPSKRATKSNVEISEMSQYGPLKLHVPEPTGRPGCKTDFSYLLLSPAGKLRKPPIDVAPVDTSDLAYGLVRVIDDDGRAVGPWAPELDRDRLRAGMRAMLKTRVFDARMLIAQRQKKISFYVQSLGEEAIGTAHSFALDNGDMCFPTYRQQSILLTREVPLVDLMCQLMSNERDPLKGRQLPVMYSNRAAGFFTISGNLATQFIQAVGWAMASAIKGDTRIASAWIGDGATAEADFHTALTFAHVYRAPVILNVVNNQWAISTFQAIAGGEGSTFAGRGVGCGIASLRVDGNDFLAVYSASRWAAERARRNLGPTLIEWVTYRAGPHSTSDDPSKYRPGDDWAHFPLGDPIERFKRHLIREGHWSEQEHADLKGELEAEVIAAQKEAERYGTLGDDRVNVASFFEDVYKDMPEHLRRQRQQLGV</sequence>
<dbReference type="CDD" id="cd02000">
    <property type="entry name" value="TPP_E1_PDC_ADC_BCADC"/>
    <property type="match status" value="1"/>
</dbReference>
<comment type="catalytic activity">
    <reaction evidence="4">
        <text>N(6)-[(R)-lipoyl]-L-lysyl-[protein] + 3-methyl-2-oxobutanoate + H(+) = N(6)-[(R)-S(8)-2-methylpropanoyldihydrolipoyl]-L-lysyl-[protein] + CO2</text>
        <dbReference type="Rhea" id="RHEA:13457"/>
        <dbReference type="Rhea" id="RHEA-COMP:10474"/>
        <dbReference type="Rhea" id="RHEA-COMP:10497"/>
        <dbReference type="ChEBI" id="CHEBI:11851"/>
        <dbReference type="ChEBI" id="CHEBI:15378"/>
        <dbReference type="ChEBI" id="CHEBI:16526"/>
        <dbReference type="ChEBI" id="CHEBI:83099"/>
        <dbReference type="ChEBI" id="CHEBI:83142"/>
        <dbReference type="EC" id="1.2.4.4"/>
    </reaction>
</comment>
<evidence type="ECO:0000313" key="8">
    <source>
        <dbReference type="Proteomes" id="UP000008316"/>
    </source>
</evidence>
<protein>
    <recommendedName>
        <fullName evidence="4">2-oxoisovalerate dehydrogenase subunit alpha</fullName>
        <ecNumber evidence="4">1.2.4.4</ecNumber>
    </recommendedName>
    <alternativeName>
        <fullName evidence="4">Branched-chain alpha-keto acid dehydrogenase E1 component alpha chain</fullName>
    </alternativeName>
</protein>
<evidence type="ECO:0000259" key="5">
    <source>
        <dbReference type="Pfam" id="PF00676"/>
    </source>
</evidence>
<keyword evidence="2 4" id="KW-0560">Oxidoreductase</keyword>
<keyword evidence="8" id="KW-1185">Reference proteome</keyword>
<proteinExistence type="inferred from homology"/>
<gene>
    <name evidence="7" type="ordered locus">bgla_2g03040</name>
</gene>
<comment type="similarity">
    <text evidence="4">Belongs to the BCKDHA family.</text>
</comment>
<evidence type="ECO:0000259" key="6">
    <source>
        <dbReference type="Pfam" id="PF12573"/>
    </source>
</evidence>
<dbReference type="SUPFAM" id="SSF52518">
    <property type="entry name" value="Thiamin diphosphate-binding fold (THDP-binding)"/>
    <property type="match status" value="1"/>
</dbReference>
<dbReference type="Pfam" id="PF12573">
    <property type="entry name" value="OxoDH_E1alpha_N"/>
    <property type="match status" value="1"/>
</dbReference>
<comment type="function">
    <text evidence="4">The branched-chain alpha-keto dehydrogenase complex catalyzes the overall conversion of alpha-keto acids to acyl-CoA and CO(2). It contains multiple copies of three enzymatic components: branched-chain alpha-keto acid decarboxylase (E1), lipoamide acyltransferase (E2) and lipoamide dehydrogenase (E3).</text>
</comment>
<comment type="cofactor">
    <cofactor evidence="1 4">
        <name>thiamine diphosphate</name>
        <dbReference type="ChEBI" id="CHEBI:58937"/>
    </cofactor>
</comment>
<evidence type="ECO:0000256" key="3">
    <source>
        <dbReference type="ARBA" id="ARBA00023052"/>
    </source>
</evidence>
<dbReference type="InterPro" id="IPR050771">
    <property type="entry name" value="Alpha-ketoacid_DH_E1_comp"/>
</dbReference>
<accession>F2LII6</accession>
<dbReference type="STRING" id="999541.bgla_2g03040"/>
<evidence type="ECO:0000313" key="7">
    <source>
        <dbReference type="EMBL" id="AEA62780.1"/>
    </source>
</evidence>
<organism evidence="7 8">
    <name type="scientific">Burkholderia gladioli (strain BSR3)</name>
    <dbReference type="NCBI Taxonomy" id="999541"/>
    <lineage>
        <taxon>Bacteria</taxon>
        <taxon>Pseudomonadati</taxon>
        <taxon>Pseudomonadota</taxon>
        <taxon>Betaproteobacteria</taxon>
        <taxon>Burkholderiales</taxon>
        <taxon>Burkholderiaceae</taxon>
        <taxon>Burkholderia</taxon>
    </lineage>
</organism>
<dbReference type="InterPro" id="IPR001017">
    <property type="entry name" value="DH_E1"/>
</dbReference>
<dbReference type="HOGENOM" id="CLU_029393_1_0_4"/>